<proteinExistence type="predicted"/>
<feature type="region of interest" description="Disordered" evidence="3">
    <location>
        <begin position="19"/>
        <end position="186"/>
    </location>
</feature>
<feature type="compositionally biased region" description="Basic and acidic residues" evidence="3">
    <location>
        <begin position="59"/>
        <end position="76"/>
    </location>
</feature>
<sequence>MPPPPANLFQPRLHHLQTLSMENFGSYSEQPDPNQTLSPHPQSGQRSRRKQLSGSDQCDETRPVCERCRKGKRECQYPDTSSSSRSTRRDSRQKGATGDSPSSPSGDELEGDDKQGLSAIPDDDEDLDTDDMEPSSAASEPRLNSDASSWSQSRSQTASGEPSTAASRPPRPQPSRTQSRQSVHSKVFQDTKFSALTKEDKSYLKYHQDRLSHHHYAFKYDAGDFLKTTFLEIAMNDSSQALLYSIIAFSAYHQSVEKGDLRISIFLQYYNKSIVLLHQSLQKKKPGIATLLTILQLATIEEFLGDWSNLLGHQKAAHQILTELFTPQTIMQDETRRRIIAWYIRFDLFAGMMSGSETRLGREWFASSNEHYVRQARDRPDDLVAKFEEYFSTSRLLATDVALLFAGKVKGTVSDEQFGVTVADLLVQFTTFGQASESEFKDPQNYVKDFPKAPAPSNDEITNFRDPYFLLAGDLFTMNFVRVDFWGIDLMFKYNMIKVRGTVTMEDGAELTSIALKTCKMFEAIQYCDQGIPDAVIGCQASLGIASLFLPKDEKHTSWCRKKYALIEQLGYIYPVNLRKQLSETWGVDVGRWWLPNDEGYPDIVRAVRDFIDYRSEVPKDTLEEHLRDMSGIFRNMNFDEQSSGAGTDVEQHSPRFGQSISFESSPEQNWQGRTA</sequence>
<evidence type="ECO:0000256" key="3">
    <source>
        <dbReference type="SAM" id="MobiDB-lite"/>
    </source>
</evidence>
<feature type="compositionally biased region" description="Acidic residues" evidence="3">
    <location>
        <begin position="121"/>
        <end position="133"/>
    </location>
</feature>
<gene>
    <name evidence="4" type="ORF">LTR09_007535</name>
</gene>
<feature type="compositionally biased region" description="Polar residues" evidence="3">
    <location>
        <begin position="19"/>
        <end position="45"/>
    </location>
</feature>
<accession>A0AAJ0DJJ0</accession>
<feature type="region of interest" description="Disordered" evidence="3">
    <location>
        <begin position="641"/>
        <end position="676"/>
    </location>
</feature>
<dbReference type="EMBL" id="JAWDJX010000027">
    <property type="protein sequence ID" value="KAK3051139.1"/>
    <property type="molecule type" value="Genomic_DNA"/>
</dbReference>
<keyword evidence="2" id="KW-0539">Nucleus</keyword>
<dbReference type="GO" id="GO:0005634">
    <property type="term" value="C:nucleus"/>
    <property type="evidence" value="ECO:0007669"/>
    <property type="project" value="UniProtKB-SubCell"/>
</dbReference>
<dbReference type="InterPro" id="IPR001138">
    <property type="entry name" value="Zn2Cys6_DnaBD"/>
</dbReference>
<dbReference type="GO" id="GO:0008270">
    <property type="term" value="F:zinc ion binding"/>
    <property type="evidence" value="ECO:0007669"/>
    <property type="project" value="InterPro"/>
</dbReference>
<evidence type="ECO:0000256" key="1">
    <source>
        <dbReference type="ARBA" id="ARBA00004123"/>
    </source>
</evidence>
<evidence type="ECO:0008006" key="6">
    <source>
        <dbReference type="Google" id="ProtNLM"/>
    </source>
</evidence>
<dbReference type="GO" id="GO:0045944">
    <property type="term" value="P:positive regulation of transcription by RNA polymerase II"/>
    <property type="evidence" value="ECO:0007669"/>
    <property type="project" value="TreeGrafter"/>
</dbReference>
<comment type="subcellular location">
    <subcellularLocation>
        <location evidence="1">Nucleus</location>
    </subcellularLocation>
</comment>
<dbReference type="InterPro" id="IPR021858">
    <property type="entry name" value="Fun_TF"/>
</dbReference>
<name>A0AAJ0DJJ0_9PEZI</name>
<dbReference type="PANTHER" id="PTHR37534">
    <property type="entry name" value="TRANSCRIPTIONAL ACTIVATOR PROTEIN UGA3"/>
    <property type="match status" value="1"/>
</dbReference>
<dbReference type="Proteomes" id="UP001271007">
    <property type="component" value="Unassembled WGS sequence"/>
</dbReference>
<feature type="compositionally biased region" description="Polar residues" evidence="3">
    <location>
        <begin position="657"/>
        <end position="676"/>
    </location>
</feature>
<evidence type="ECO:0000313" key="4">
    <source>
        <dbReference type="EMBL" id="KAK3051139.1"/>
    </source>
</evidence>
<dbReference type="GO" id="GO:0000981">
    <property type="term" value="F:DNA-binding transcription factor activity, RNA polymerase II-specific"/>
    <property type="evidence" value="ECO:0007669"/>
    <property type="project" value="InterPro"/>
</dbReference>
<dbReference type="PANTHER" id="PTHR37534:SF10">
    <property type="entry name" value="ZN(II)2CYS6 TRANSCRIPTION FACTOR (EUROFUNG)"/>
    <property type="match status" value="1"/>
</dbReference>
<reference evidence="4" key="1">
    <citation type="submission" date="2023-04" db="EMBL/GenBank/DDBJ databases">
        <title>Black Yeasts Isolated from many extreme environments.</title>
        <authorList>
            <person name="Coleine C."/>
            <person name="Stajich J.E."/>
            <person name="Selbmann L."/>
        </authorList>
    </citation>
    <scope>NUCLEOTIDE SEQUENCE</scope>
    <source>
        <strain evidence="4">CCFEE 5312</strain>
    </source>
</reference>
<organism evidence="4 5">
    <name type="scientific">Extremus antarcticus</name>
    <dbReference type="NCBI Taxonomy" id="702011"/>
    <lineage>
        <taxon>Eukaryota</taxon>
        <taxon>Fungi</taxon>
        <taxon>Dikarya</taxon>
        <taxon>Ascomycota</taxon>
        <taxon>Pezizomycotina</taxon>
        <taxon>Dothideomycetes</taxon>
        <taxon>Dothideomycetidae</taxon>
        <taxon>Mycosphaerellales</taxon>
        <taxon>Extremaceae</taxon>
        <taxon>Extremus</taxon>
    </lineage>
</organism>
<dbReference type="AlphaFoldDB" id="A0AAJ0DJJ0"/>
<dbReference type="CDD" id="cd00067">
    <property type="entry name" value="GAL4"/>
    <property type="match status" value="1"/>
</dbReference>
<dbReference type="GO" id="GO:0000976">
    <property type="term" value="F:transcription cis-regulatory region binding"/>
    <property type="evidence" value="ECO:0007669"/>
    <property type="project" value="TreeGrafter"/>
</dbReference>
<keyword evidence="5" id="KW-1185">Reference proteome</keyword>
<comment type="caution">
    <text evidence="4">The sequence shown here is derived from an EMBL/GenBank/DDBJ whole genome shotgun (WGS) entry which is preliminary data.</text>
</comment>
<protein>
    <recommendedName>
        <fullName evidence="6">Zn(2)-C6 fungal-type domain-containing protein</fullName>
    </recommendedName>
</protein>
<dbReference type="Pfam" id="PF11951">
    <property type="entry name" value="Fungal_trans_2"/>
    <property type="match status" value="1"/>
</dbReference>
<evidence type="ECO:0000256" key="2">
    <source>
        <dbReference type="ARBA" id="ARBA00023242"/>
    </source>
</evidence>
<feature type="compositionally biased region" description="Low complexity" evidence="3">
    <location>
        <begin position="145"/>
        <end position="182"/>
    </location>
</feature>
<evidence type="ECO:0000313" key="5">
    <source>
        <dbReference type="Proteomes" id="UP001271007"/>
    </source>
</evidence>